<gene>
    <name evidence="1" type="ORF">L6164_005904</name>
</gene>
<comment type="caution">
    <text evidence="1">The sequence shown here is derived from an EMBL/GenBank/DDBJ whole genome shotgun (WGS) entry which is preliminary data.</text>
</comment>
<reference evidence="1 2" key="1">
    <citation type="journal article" date="2022" name="DNA Res.">
        <title>Chromosomal-level genome assembly of the orchid tree Bauhinia variegata (Leguminosae; Cercidoideae) supports the allotetraploid origin hypothesis of Bauhinia.</title>
        <authorList>
            <person name="Zhong Y."/>
            <person name="Chen Y."/>
            <person name="Zheng D."/>
            <person name="Pang J."/>
            <person name="Liu Y."/>
            <person name="Luo S."/>
            <person name="Meng S."/>
            <person name="Qian L."/>
            <person name="Wei D."/>
            <person name="Dai S."/>
            <person name="Zhou R."/>
        </authorList>
    </citation>
    <scope>NUCLEOTIDE SEQUENCE [LARGE SCALE GENOMIC DNA]</scope>
    <source>
        <strain evidence="1">BV-YZ2020</strain>
    </source>
</reference>
<organism evidence="1 2">
    <name type="scientific">Bauhinia variegata</name>
    <name type="common">Purple orchid tree</name>
    <name type="synonym">Phanera variegata</name>
    <dbReference type="NCBI Taxonomy" id="167791"/>
    <lineage>
        <taxon>Eukaryota</taxon>
        <taxon>Viridiplantae</taxon>
        <taxon>Streptophyta</taxon>
        <taxon>Embryophyta</taxon>
        <taxon>Tracheophyta</taxon>
        <taxon>Spermatophyta</taxon>
        <taxon>Magnoliopsida</taxon>
        <taxon>eudicotyledons</taxon>
        <taxon>Gunneridae</taxon>
        <taxon>Pentapetalae</taxon>
        <taxon>rosids</taxon>
        <taxon>fabids</taxon>
        <taxon>Fabales</taxon>
        <taxon>Fabaceae</taxon>
        <taxon>Cercidoideae</taxon>
        <taxon>Cercideae</taxon>
        <taxon>Bauhiniinae</taxon>
        <taxon>Bauhinia</taxon>
    </lineage>
</organism>
<name>A0ACB9PSK2_BAUVA</name>
<accession>A0ACB9PSK2</accession>
<dbReference type="EMBL" id="CM039428">
    <property type="protein sequence ID" value="KAI4351547.1"/>
    <property type="molecule type" value="Genomic_DNA"/>
</dbReference>
<keyword evidence="2" id="KW-1185">Reference proteome</keyword>
<protein>
    <submittedName>
        <fullName evidence="1">Uncharacterized protein</fullName>
    </submittedName>
</protein>
<proteinExistence type="predicted"/>
<dbReference type="Proteomes" id="UP000828941">
    <property type="component" value="Chromosome 3"/>
</dbReference>
<evidence type="ECO:0000313" key="2">
    <source>
        <dbReference type="Proteomes" id="UP000828941"/>
    </source>
</evidence>
<sequence length="161" mass="18465">MFYLSRIEHTLALPSYLLSLPMQEAIHKEIEKLFLDKVIANLGLCISVYDIRSIEGVFVFPSVGAPTYTIVMLNLFLAVTLGFFDDIYVPGHQLPNPSHFEGEPNNSKRVTWFWDYNEQSYPIDKTEEIKFRVQSVSFLPIPVEQPKDSKPFAPMLITEGH</sequence>
<evidence type="ECO:0000313" key="1">
    <source>
        <dbReference type="EMBL" id="KAI4351547.1"/>
    </source>
</evidence>